<evidence type="ECO:0000313" key="1">
    <source>
        <dbReference type="EMBL" id="TYA78592.1"/>
    </source>
</evidence>
<organism evidence="1 2">
    <name type="scientific">Seonamhaeicola marinus</name>
    <dbReference type="NCBI Taxonomy" id="1912246"/>
    <lineage>
        <taxon>Bacteria</taxon>
        <taxon>Pseudomonadati</taxon>
        <taxon>Bacteroidota</taxon>
        <taxon>Flavobacteriia</taxon>
        <taxon>Flavobacteriales</taxon>
        <taxon>Flavobacteriaceae</taxon>
    </lineage>
</organism>
<dbReference type="EMBL" id="VSDQ01000577">
    <property type="protein sequence ID" value="TYA78592.1"/>
    <property type="molecule type" value="Genomic_DNA"/>
</dbReference>
<dbReference type="Proteomes" id="UP000323930">
    <property type="component" value="Unassembled WGS sequence"/>
</dbReference>
<name>A0A5D0IA04_9FLAO</name>
<reference evidence="1 2" key="1">
    <citation type="submission" date="2019-08" db="EMBL/GenBank/DDBJ databases">
        <title>Seonamhaeicola sediminis sp. nov., isolated from marine sediment.</title>
        <authorList>
            <person name="Cao W.R."/>
        </authorList>
    </citation>
    <scope>NUCLEOTIDE SEQUENCE [LARGE SCALE GENOMIC DNA]</scope>
    <source>
        <strain evidence="1 2">B011</strain>
    </source>
</reference>
<accession>A0A5D0IA04</accession>
<keyword evidence="2" id="KW-1185">Reference proteome</keyword>
<dbReference type="OrthoDB" id="1202334at2"/>
<evidence type="ECO:0000313" key="2">
    <source>
        <dbReference type="Proteomes" id="UP000323930"/>
    </source>
</evidence>
<dbReference type="AlphaFoldDB" id="A0A5D0IA04"/>
<sequence length="118" mass="13492">MKVTVYKRKYINEDDGLKVFIDALLATRMKYLVSDLVYEGVPKEDIGKAVKHAMAIMEATGMVLEEHFKPVYTQLKGTVFKDFKMTQKGWFLVLLNLPPGSKFANRIQLSFCEILEGI</sequence>
<proteinExistence type="predicted"/>
<dbReference type="RefSeq" id="WP_148541744.1">
    <property type="nucleotide sequence ID" value="NZ_VSDQ01000577.1"/>
</dbReference>
<comment type="caution">
    <text evidence="1">The sequence shown here is derived from an EMBL/GenBank/DDBJ whole genome shotgun (WGS) entry which is preliminary data.</text>
</comment>
<gene>
    <name evidence="1" type="ORF">FUA24_09575</name>
</gene>
<protein>
    <submittedName>
        <fullName evidence="1">Uncharacterized protein</fullName>
    </submittedName>
</protein>